<dbReference type="Pfam" id="PF09697">
    <property type="entry name" value="Porph_ging"/>
    <property type="match status" value="1"/>
</dbReference>
<dbReference type="RefSeq" id="WP_123280127.1">
    <property type="nucleotide sequence ID" value="NZ_CP034160.1"/>
</dbReference>
<accession>A0A3G8ZEM3</accession>
<dbReference type="EMBL" id="CP034160">
    <property type="protein sequence ID" value="AZI55530.1"/>
    <property type="molecule type" value="Genomic_DNA"/>
</dbReference>
<name>A0A3G8ZEM3_9FLAO</name>
<dbReference type="InterPro" id="IPR005901">
    <property type="entry name" value="GLPGLI"/>
</dbReference>
<dbReference type="NCBIfam" id="TIGR01200">
    <property type="entry name" value="GLPGLI"/>
    <property type="match status" value="1"/>
</dbReference>
<protein>
    <submittedName>
        <fullName evidence="1">GLPGLI family protein</fullName>
    </submittedName>
</protein>
<evidence type="ECO:0000313" key="2">
    <source>
        <dbReference type="Proteomes" id="UP000272316"/>
    </source>
</evidence>
<dbReference type="AlphaFoldDB" id="A0A3G8ZEM3"/>
<reference evidence="2" key="1">
    <citation type="submission" date="2018-11" db="EMBL/GenBank/DDBJ databases">
        <title>Proposal to divide the Flavobacteriaceae and reorganize its genera based on Amino Acid Identity values calculated from whole genome sequences.</title>
        <authorList>
            <person name="Nicholson A.C."/>
            <person name="Gulvik C.A."/>
            <person name="Whitney A.M."/>
            <person name="Sheth M."/>
            <person name="Batra D."/>
            <person name="Pryor J."/>
            <person name="Bernardet J.-F."/>
            <person name="Hugo C."/>
            <person name="Kampfer P."/>
            <person name="Newman J.D."/>
            <person name="McQuiston J.R."/>
        </authorList>
    </citation>
    <scope>NUCLEOTIDE SEQUENCE [LARGE SCALE GENOMIC DNA]</scope>
    <source>
        <strain evidence="2">H6466</strain>
    </source>
</reference>
<dbReference type="Proteomes" id="UP000272316">
    <property type="component" value="Chromosome"/>
</dbReference>
<dbReference type="KEGG" id="eva:EIB75_09835"/>
<gene>
    <name evidence="1" type="ORF">EIB75_09835</name>
</gene>
<proteinExistence type="predicted"/>
<sequence>MKNHTILIFFFFLSIIVCGQNSINKNYQIEYRLEYLSDSTDVNNSKKEDFTLFIDNNKSYFTSNIFLKRDSIINSLKINNNLELNFSKMPNTRFKYVIVKENNTINYYESLLKYKFNYNEESAFNWQLLNEKTKIDNFICQKAVANYGGRTWIAWYTTEIPIYDGPYKFNNLPGLIVKISDTNNNYSFNLISIRKDVIIDNTVFKENYFNQHKKITKEEYFKAVNNINENIINEMSASGFTVAPESVEKVKSNIRRRNNPIELK</sequence>
<organism evidence="1 2">
    <name type="scientific">Epilithonimonas vandammei</name>
    <dbReference type="NCBI Taxonomy" id="2487072"/>
    <lineage>
        <taxon>Bacteria</taxon>
        <taxon>Pseudomonadati</taxon>
        <taxon>Bacteroidota</taxon>
        <taxon>Flavobacteriia</taxon>
        <taxon>Flavobacteriales</taxon>
        <taxon>Weeksellaceae</taxon>
        <taxon>Chryseobacterium group</taxon>
        <taxon>Epilithonimonas</taxon>
    </lineage>
</organism>
<evidence type="ECO:0000313" key="1">
    <source>
        <dbReference type="EMBL" id="AZI55530.1"/>
    </source>
</evidence>